<dbReference type="HOGENOM" id="CLU_112034_1_0_6"/>
<dbReference type="eggNOG" id="COG3019">
    <property type="taxonomic scope" value="Bacteria"/>
</dbReference>
<gene>
    <name evidence="1" type="ordered locus">Kkor_1299</name>
</gene>
<dbReference type="Pfam" id="PF04214">
    <property type="entry name" value="DUF411"/>
    <property type="match status" value="1"/>
</dbReference>
<dbReference type="Proteomes" id="UP000001231">
    <property type="component" value="Chromosome"/>
</dbReference>
<proteinExistence type="predicted"/>
<evidence type="ECO:0000313" key="1">
    <source>
        <dbReference type="EMBL" id="ACV26715.1"/>
    </source>
</evidence>
<dbReference type="AlphaFoldDB" id="C7RBS3"/>
<accession>C7RBS3</accession>
<dbReference type="InterPro" id="IPR007332">
    <property type="entry name" value="DUF411"/>
</dbReference>
<evidence type="ECO:0008006" key="3">
    <source>
        <dbReference type="Google" id="ProtNLM"/>
    </source>
</evidence>
<dbReference type="InParanoid" id="C7RBS3"/>
<organism evidence="1 2">
    <name type="scientific">Kangiella koreensis (strain DSM 16069 / JCM 12317 / KCTC 12182 / SW-125)</name>
    <dbReference type="NCBI Taxonomy" id="523791"/>
    <lineage>
        <taxon>Bacteria</taxon>
        <taxon>Pseudomonadati</taxon>
        <taxon>Pseudomonadota</taxon>
        <taxon>Gammaproteobacteria</taxon>
        <taxon>Kangiellales</taxon>
        <taxon>Kangiellaceae</taxon>
        <taxon>Kangiella</taxon>
    </lineage>
</organism>
<dbReference type="OrthoDB" id="14727at2"/>
<keyword evidence="2" id="KW-1185">Reference proteome</keyword>
<sequence length="180" mass="20299">MLRFILKGLMIWLPIFVFLVGCNQESSNSHTSEQTTTDIETVTVYKSQSCGCCKKWIDHLEVGGYKVMTQHPNDLLAVKERFGIAPNLRSCHTAVSSDGYVFEGHISIRYIQQFLANPPSDSIGLSVPAMPVGSPGMEFGNKFMPYQILLMKKDGTSEVFMQVDSKHQQYQLEEKQEMNP</sequence>
<protein>
    <recommendedName>
        <fullName evidence="3">Metal-binding protein</fullName>
    </recommendedName>
</protein>
<name>C7RBS3_KANKD</name>
<dbReference type="RefSeq" id="WP_012801229.1">
    <property type="nucleotide sequence ID" value="NC_013166.1"/>
</dbReference>
<dbReference type="PROSITE" id="PS51257">
    <property type="entry name" value="PROKAR_LIPOPROTEIN"/>
    <property type="match status" value="1"/>
</dbReference>
<dbReference type="EMBL" id="CP001707">
    <property type="protein sequence ID" value="ACV26715.1"/>
    <property type="molecule type" value="Genomic_DNA"/>
</dbReference>
<dbReference type="KEGG" id="kko:Kkor_1299"/>
<evidence type="ECO:0000313" key="2">
    <source>
        <dbReference type="Proteomes" id="UP000001231"/>
    </source>
</evidence>
<reference evidence="1 2" key="1">
    <citation type="journal article" date="2009" name="Stand. Genomic Sci.">
        <title>Complete genome sequence of Kangiella koreensis type strain (SW-125).</title>
        <authorList>
            <person name="Han C."/>
            <person name="Sikorski J."/>
            <person name="Lapidus A."/>
            <person name="Nolan M."/>
            <person name="Glavina Del Rio T."/>
            <person name="Tice H."/>
            <person name="Cheng J.F."/>
            <person name="Lucas S."/>
            <person name="Chen F."/>
            <person name="Copeland A."/>
            <person name="Ivanova N."/>
            <person name="Mavromatis K."/>
            <person name="Ovchinnikova G."/>
            <person name="Pati A."/>
            <person name="Bruce D."/>
            <person name="Goodwin L."/>
            <person name="Pitluck S."/>
            <person name="Chen A."/>
            <person name="Palaniappan K."/>
            <person name="Land M."/>
            <person name="Hauser L."/>
            <person name="Chang Y.J."/>
            <person name="Jeffries C.D."/>
            <person name="Chain P."/>
            <person name="Saunders E."/>
            <person name="Brettin T."/>
            <person name="Goker M."/>
            <person name="Tindall B.J."/>
            <person name="Bristow J."/>
            <person name="Eisen J.A."/>
            <person name="Markowitz V."/>
            <person name="Hugenholtz P."/>
            <person name="Kyrpides N.C."/>
            <person name="Klenk H.P."/>
            <person name="Detter J.C."/>
        </authorList>
    </citation>
    <scope>NUCLEOTIDE SEQUENCE [LARGE SCALE GENOMIC DNA]</scope>
    <source>
        <strain evidence="2">DSM 16069 / KCTC 12182 / SW-125</strain>
    </source>
</reference>
<dbReference type="STRING" id="523791.Kkor_1299"/>